<dbReference type="SMART" id="SM00827">
    <property type="entry name" value="PKS_AT"/>
    <property type="match status" value="1"/>
</dbReference>
<feature type="active site" description="Proton acceptor; for dehydratase activity" evidence="6">
    <location>
        <position position="436"/>
    </location>
</feature>
<dbReference type="InterPro" id="IPR013154">
    <property type="entry name" value="ADH-like_N"/>
</dbReference>
<keyword evidence="11" id="KW-1185">Reference proteome</keyword>
<dbReference type="InterPro" id="IPR036736">
    <property type="entry name" value="ACP-like_sf"/>
</dbReference>
<dbReference type="InterPro" id="IPR020806">
    <property type="entry name" value="PKS_PP-bd"/>
</dbReference>
<dbReference type="Pfam" id="PF23114">
    <property type="entry name" value="NAD-bd_HRPKS_sdrA"/>
    <property type="match status" value="1"/>
</dbReference>
<dbReference type="SMART" id="SM00822">
    <property type="entry name" value="PKS_KR"/>
    <property type="match status" value="1"/>
</dbReference>
<feature type="domain" description="PKS/mFAS DH" evidence="9">
    <location>
        <begin position="404"/>
        <end position="713"/>
    </location>
</feature>
<dbReference type="InterPro" id="IPR057326">
    <property type="entry name" value="KR_dom"/>
</dbReference>
<dbReference type="SUPFAM" id="SSF50129">
    <property type="entry name" value="GroES-like"/>
    <property type="match status" value="1"/>
</dbReference>
<dbReference type="GO" id="GO:0030639">
    <property type="term" value="P:polyketide biosynthetic process"/>
    <property type="evidence" value="ECO:0007669"/>
    <property type="project" value="UniProtKB-ARBA"/>
</dbReference>
<dbReference type="OrthoDB" id="329835at2759"/>
<feature type="region of interest" description="N-terminal hotdog fold" evidence="6">
    <location>
        <begin position="404"/>
        <end position="543"/>
    </location>
</feature>
<dbReference type="GO" id="GO:0006633">
    <property type="term" value="P:fatty acid biosynthetic process"/>
    <property type="evidence" value="ECO:0007669"/>
    <property type="project" value="TreeGrafter"/>
</dbReference>
<dbReference type="Gene3D" id="1.10.1200.10">
    <property type="entry name" value="ACP-like"/>
    <property type="match status" value="1"/>
</dbReference>
<dbReference type="SUPFAM" id="SSF47336">
    <property type="entry name" value="ACP-like"/>
    <property type="match status" value="1"/>
</dbReference>
<keyword evidence="2" id="KW-0597">Phosphoprotein</keyword>
<dbReference type="InterPro" id="IPR006162">
    <property type="entry name" value="Ppantetheine_attach_site"/>
</dbReference>
<dbReference type="SUPFAM" id="SSF52151">
    <property type="entry name" value="FabD/lysophospholipase-like"/>
    <property type="match status" value="1"/>
</dbReference>
<dbReference type="InterPro" id="IPR020807">
    <property type="entry name" value="PKS_DH"/>
</dbReference>
<feature type="region of interest" description="Disordered" evidence="7">
    <location>
        <begin position="885"/>
        <end position="908"/>
    </location>
</feature>
<keyword evidence="4" id="KW-0560">Oxidoreductase</keyword>
<dbReference type="InterPro" id="IPR042104">
    <property type="entry name" value="PKS_dehydratase_sf"/>
</dbReference>
<evidence type="ECO:0000259" key="9">
    <source>
        <dbReference type="PROSITE" id="PS52019"/>
    </source>
</evidence>
<dbReference type="InterPro" id="IPR014043">
    <property type="entry name" value="Acyl_transferase_dom"/>
</dbReference>
<dbReference type="STRING" id="77044.A0A1S8AA15"/>
<dbReference type="EMBL" id="DF977502">
    <property type="protein sequence ID" value="GAW26928.1"/>
    <property type="molecule type" value="Genomic_DNA"/>
</dbReference>
<evidence type="ECO:0000256" key="7">
    <source>
        <dbReference type="SAM" id="MobiDB-lite"/>
    </source>
</evidence>
<evidence type="ECO:0000256" key="6">
    <source>
        <dbReference type="PROSITE-ProRule" id="PRU01363"/>
    </source>
</evidence>
<dbReference type="Proteomes" id="UP000054516">
    <property type="component" value="Unassembled WGS sequence"/>
</dbReference>
<feature type="compositionally biased region" description="Basic and acidic residues" evidence="7">
    <location>
        <begin position="1781"/>
        <end position="1792"/>
    </location>
</feature>
<dbReference type="InterPro" id="IPR020843">
    <property type="entry name" value="ER"/>
</dbReference>
<dbReference type="Gene3D" id="3.90.180.10">
    <property type="entry name" value="Medium-chain alcohol dehydrogenases, catalytic domain"/>
    <property type="match status" value="1"/>
</dbReference>
<dbReference type="Gene3D" id="3.40.50.720">
    <property type="entry name" value="NAD(P)-binding Rossmann-like Domain"/>
    <property type="match status" value="3"/>
</dbReference>
<dbReference type="PROSITE" id="PS52019">
    <property type="entry name" value="PKS_MFAS_DH"/>
    <property type="match status" value="1"/>
</dbReference>
<feature type="active site" description="Proton donor; for dehydratase activity" evidence="6">
    <location>
        <position position="619"/>
    </location>
</feature>
<keyword evidence="5" id="KW-0511">Multifunctional enzyme</keyword>
<evidence type="ECO:0000256" key="1">
    <source>
        <dbReference type="ARBA" id="ARBA00022450"/>
    </source>
</evidence>
<dbReference type="Gene3D" id="3.40.366.10">
    <property type="entry name" value="Malonyl-Coenzyme A Acyl Carrier Protein, domain 2"/>
    <property type="match status" value="1"/>
</dbReference>
<reference evidence="10" key="1">
    <citation type="submission" date="2016-03" db="EMBL/GenBank/DDBJ databases">
        <title>Draft genome sequence of Rosellinia necatrix.</title>
        <authorList>
            <person name="Kanematsu S."/>
        </authorList>
    </citation>
    <scope>NUCLEOTIDE SEQUENCE [LARGE SCALE GENOMIC DNA]</scope>
    <source>
        <strain evidence="10">W97</strain>
    </source>
</reference>
<dbReference type="SUPFAM" id="SSF55048">
    <property type="entry name" value="Probable ACP-binding domain of malonyl-CoA ACP transacylase"/>
    <property type="match status" value="1"/>
</dbReference>
<dbReference type="CDD" id="cd05274">
    <property type="entry name" value="KR_FAS_SDR_x"/>
    <property type="match status" value="1"/>
</dbReference>
<dbReference type="CDD" id="cd05195">
    <property type="entry name" value="enoyl_red"/>
    <property type="match status" value="1"/>
</dbReference>
<dbReference type="SMART" id="SM00829">
    <property type="entry name" value="PKS_ER"/>
    <property type="match status" value="1"/>
</dbReference>
<sequence>MQEEWTVSKKGSQTPTLGFIFTGQGAQWPQMGKDLLRFFPWTREILQELDDVLRNLAHPPSWSLISELTEPRSPEHLQQPEFSQCLVTALQLCIVAVLEKWRIRPTSVVGHSSGEIAAAYTAGLLDRASAITSAFYRGKAATLCQGRVDGDVGMLAVGLGADATSDFLQRHAGQAWIACFNSPGSVTVSGKLGALEALRDELQAAGHFARRLKVDMAYHTELMGVIGNEYEDLLDSEKGFDPMGSNAPTKAAMFSSVTASRHTGAIDAAYWKQNMVSAVQFDGALRAMLSDATTAPNFLIEIGPSGALAGPVSQVLKSIATSSTGEVAYCSAWNRGAGAGKALFDVAGRLWATGHPVDLALVNEYNATERCITDLPNYSWDHSTKYWHENAASKEWRFRKYVVHDLLGSKILGTSWHAPTWRSRLNVSNVPFLMDHRIGGNAIMPGAGFITMALEAMYQKHCVFLAVDRKSDDIARNDLGYRFRNVRFSKALVLEEGKEVTILFTLTATTGSKDWHEFRVYTSEGEFISDHCSGSVRIQDPVEPTEGDNLPPLKLPEPAILWYKWLQGIDFDFGPSFQKLIEVETITGGRVADALISLEPPEGKYHPQSYYPVHPAALDGCMQTTLPVMARNDRATTTNPLIPALIDDFVINKAPSRMQRGRARATSVYSGRGRLDELKSWLSNVSVYDVESGQLVVQIAGIHYAKLDVAPKPDIHTFHSVIWKPDITFLTRDQAECLTPQFGSSRLDTIVDLIAHKKPCLRILELNLDERDTSCIWFDSGNSVSRAAYLEYVFGSPNVQSLVHVETLYTYKENASFLQILIDNATVCLPPSDIRYDLVIIKIPNTMATASRNMSIDGLRSLIDKEGYILVVDIEVDRDTRTAQNGLPVSHASENRSNGTEMTSKGLVSPSTVKNTVLNDVNALAWDEKDANISWNLLQMHGFRHADTEPSTNSSLDHLSEPGKDIMTTKAAGITKNLIIATLSSSYPRTIMHSLKAVLGASNWNVTHKSYPFPKPTKGTVILVLDDLWRPVLTQVNNEQWGAMKMLISWGTPLLWVTEGAQGVVTNPDNAMIHGLFRVARQEDPHVKLTTLDVHSSSSPATTWAIERVLDLLKYDSLVETEYMERDGILHIQRVMPDDAVNDFRHGEDAGFEPIVKGLHTTTSQVELRAERLGTLEGLMWCETEAEEALDVGANNVEVEVMAIGVNFKDVAIVMGIVPDDEYSLGVECAGVVRRLGQCVSKFKVGDRVCMLKAGTYANRVRVPVDRCHIVPTWMTFEEAAIIPSVYLCSLYAMYHLGGLQENQSVLIHSATGGVGIACIELALYKKAEIFVTVGTDEKRQFLESKYGIPQNHMFSSRTTEFATGIMKATGGCGINVVINSLTGQLLDASWRIMADGGNMVEIGKRDILDRNTLSMEPFDRNCSFRAIDMSYSKHVNDQMVGRLFDELFTLIDAGHIKPSHPITTFGFDRVADALSHIRSGRHLGKLVISNGNSKEADAQIPIRPAIRRLRLKPGVSYLIVGGLRGACGTLAVQMAQHGARRIIVNSRSGILDEASARIVASCNLYKCEVIEARGDVGDVAFVRWLFASASLRIAGIIQGAMVLRDKPLEMMTVDDYHTVVHAKVRGTKNLHQVSEEMRARDEKQHLDFFTMLSSTSGIVGNKGQANYAAANTFLDAFASYRQSMGLRANTVDLGVIEDVGVLAGSELQGRFDTRLWTPINERMLRKILTYSVLQQDDAAPLNISSSAQMITGISYPLPIDGLGLAGDPRFAHLFNSRAGDGSRTRDARDPGDGDQTTQAIQRFRRLQKSGSDAATLMAACVEVISAQVVRYLQLDTILEAGRSLMAYGLDSLSAVELRNWIRGEFGVELTTLDITSASSLLALCEKVVSTRD</sequence>
<accession>A0A1S8AA15</accession>
<dbReference type="GO" id="GO:0016491">
    <property type="term" value="F:oxidoreductase activity"/>
    <property type="evidence" value="ECO:0007669"/>
    <property type="project" value="UniProtKB-KW"/>
</dbReference>
<dbReference type="Gene3D" id="3.10.129.110">
    <property type="entry name" value="Polyketide synthase dehydratase"/>
    <property type="match status" value="1"/>
</dbReference>
<dbReference type="InterPro" id="IPR036291">
    <property type="entry name" value="NAD(P)-bd_dom_sf"/>
</dbReference>
<feature type="region of interest" description="Disordered" evidence="7">
    <location>
        <begin position="1777"/>
        <end position="1797"/>
    </location>
</feature>
<dbReference type="Pfam" id="PF13602">
    <property type="entry name" value="ADH_zinc_N_2"/>
    <property type="match status" value="1"/>
</dbReference>
<organism evidence="10">
    <name type="scientific">Rosellinia necatrix</name>
    <name type="common">White root-rot fungus</name>
    <dbReference type="NCBI Taxonomy" id="77044"/>
    <lineage>
        <taxon>Eukaryota</taxon>
        <taxon>Fungi</taxon>
        <taxon>Dikarya</taxon>
        <taxon>Ascomycota</taxon>
        <taxon>Pezizomycotina</taxon>
        <taxon>Sordariomycetes</taxon>
        <taxon>Xylariomycetidae</taxon>
        <taxon>Xylariales</taxon>
        <taxon>Xylariaceae</taxon>
        <taxon>Rosellinia</taxon>
    </lineage>
</organism>
<dbReference type="InterPro" id="IPR001227">
    <property type="entry name" value="Ac_transferase_dom_sf"/>
</dbReference>
<dbReference type="PANTHER" id="PTHR43775:SF18">
    <property type="entry name" value="ENZYME, PUTATIVE (JCVI)-RELATED"/>
    <property type="match status" value="1"/>
</dbReference>
<keyword evidence="3" id="KW-0808">Transferase</keyword>
<gene>
    <name evidence="10" type="ORF">SAMD00023353_5700340</name>
</gene>
<protein>
    <submittedName>
        <fullName evidence="10">Putative polyketide synthase</fullName>
    </submittedName>
</protein>
<dbReference type="SMART" id="SM00823">
    <property type="entry name" value="PKS_PP"/>
    <property type="match status" value="1"/>
</dbReference>
<evidence type="ECO:0000256" key="2">
    <source>
        <dbReference type="ARBA" id="ARBA00022553"/>
    </source>
</evidence>
<dbReference type="InterPro" id="IPR049552">
    <property type="entry name" value="PKS_DH_N"/>
</dbReference>
<evidence type="ECO:0000256" key="5">
    <source>
        <dbReference type="ARBA" id="ARBA00023268"/>
    </source>
</evidence>
<dbReference type="PROSITE" id="PS50075">
    <property type="entry name" value="CARRIER"/>
    <property type="match status" value="1"/>
</dbReference>
<evidence type="ECO:0000313" key="11">
    <source>
        <dbReference type="Proteomes" id="UP000054516"/>
    </source>
</evidence>
<dbReference type="InterPro" id="IPR049900">
    <property type="entry name" value="PKS_mFAS_DH"/>
</dbReference>
<dbReference type="Pfam" id="PF08659">
    <property type="entry name" value="KR"/>
    <property type="match status" value="1"/>
</dbReference>
<name>A0A1S8AA15_ROSNE</name>
<dbReference type="Pfam" id="PF14765">
    <property type="entry name" value="PS-DH"/>
    <property type="match status" value="1"/>
</dbReference>
<feature type="region of interest" description="C-terminal hotdog fold" evidence="6">
    <location>
        <begin position="554"/>
        <end position="713"/>
    </location>
</feature>
<dbReference type="InterPro" id="IPR009081">
    <property type="entry name" value="PP-bd_ACP"/>
</dbReference>
<dbReference type="OMA" id="DWMSFED"/>
<dbReference type="GO" id="GO:0031177">
    <property type="term" value="F:phosphopantetheine binding"/>
    <property type="evidence" value="ECO:0007669"/>
    <property type="project" value="InterPro"/>
</dbReference>
<dbReference type="PANTHER" id="PTHR43775">
    <property type="entry name" value="FATTY ACID SYNTHASE"/>
    <property type="match status" value="1"/>
</dbReference>
<dbReference type="Pfam" id="PF21089">
    <property type="entry name" value="PKS_DH_N"/>
    <property type="match status" value="1"/>
</dbReference>
<dbReference type="SMART" id="SM00826">
    <property type="entry name" value="PKS_DH"/>
    <property type="match status" value="1"/>
</dbReference>
<dbReference type="Pfam" id="PF08240">
    <property type="entry name" value="ADH_N"/>
    <property type="match status" value="1"/>
</dbReference>
<dbReference type="Pfam" id="PF00550">
    <property type="entry name" value="PP-binding"/>
    <property type="match status" value="1"/>
</dbReference>
<evidence type="ECO:0000256" key="3">
    <source>
        <dbReference type="ARBA" id="ARBA00022679"/>
    </source>
</evidence>
<dbReference type="GO" id="GO:0004312">
    <property type="term" value="F:fatty acid synthase activity"/>
    <property type="evidence" value="ECO:0007669"/>
    <property type="project" value="TreeGrafter"/>
</dbReference>
<dbReference type="InterPro" id="IPR013968">
    <property type="entry name" value="PKS_KR"/>
</dbReference>
<proteinExistence type="predicted"/>
<feature type="domain" description="Carrier" evidence="8">
    <location>
        <begin position="1816"/>
        <end position="1892"/>
    </location>
</feature>
<dbReference type="PROSITE" id="PS00012">
    <property type="entry name" value="PHOSPHOPANTETHEINE"/>
    <property type="match status" value="1"/>
</dbReference>
<dbReference type="InterPro" id="IPR011032">
    <property type="entry name" value="GroES-like_sf"/>
</dbReference>
<keyword evidence="1" id="KW-0596">Phosphopantetheine</keyword>
<evidence type="ECO:0000259" key="8">
    <source>
        <dbReference type="PROSITE" id="PS50075"/>
    </source>
</evidence>
<dbReference type="SUPFAM" id="SSF51735">
    <property type="entry name" value="NAD(P)-binding Rossmann-fold domains"/>
    <property type="match status" value="3"/>
</dbReference>
<dbReference type="InterPro" id="IPR049551">
    <property type="entry name" value="PKS_DH_C"/>
</dbReference>
<dbReference type="InterPro" id="IPR050091">
    <property type="entry name" value="PKS_NRPS_Biosynth_Enz"/>
</dbReference>
<dbReference type="InterPro" id="IPR016035">
    <property type="entry name" value="Acyl_Trfase/lysoPLipase"/>
</dbReference>
<dbReference type="Pfam" id="PF00698">
    <property type="entry name" value="Acyl_transf_1"/>
    <property type="match status" value="1"/>
</dbReference>
<dbReference type="InterPro" id="IPR016036">
    <property type="entry name" value="Malonyl_transacylase_ACP-bd"/>
</dbReference>
<evidence type="ECO:0000256" key="4">
    <source>
        <dbReference type="ARBA" id="ARBA00023002"/>
    </source>
</evidence>
<dbReference type="InterPro" id="IPR056501">
    <property type="entry name" value="NAD-bd_HRPKS_sdrA"/>
</dbReference>
<evidence type="ECO:0000313" key="10">
    <source>
        <dbReference type="EMBL" id="GAW26928.1"/>
    </source>
</evidence>